<dbReference type="EMBL" id="UINC01058015">
    <property type="protein sequence ID" value="SVB79801.1"/>
    <property type="molecule type" value="Genomic_DNA"/>
</dbReference>
<proteinExistence type="predicted"/>
<keyword evidence="4" id="KW-0694">RNA-binding</keyword>
<keyword evidence="1" id="KW-0806">Transcription termination</keyword>
<keyword evidence="3" id="KW-0889">Transcription antitermination</keyword>
<gene>
    <name evidence="9" type="ORF">METZ01_LOCUS232655</name>
</gene>
<name>A0A382H029_9ZZZZ</name>
<dbReference type="Pfam" id="PF26594">
    <property type="entry name" value="KH_NusA_2nd"/>
    <property type="match status" value="1"/>
</dbReference>
<evidence type="ECO:0000256" key="4">
    <source>
        <dbReference type="ARBA" id="ARBA00022884"/>
    </source>
</evidence>
<dbReference type="GO" id="GO:0031564">
    <property type="term" value="P:transcription antitermination"/>
    <property type="evidence" value="ECO:0007669"/>
    <property type="project" value="UniProtKB-KW"/>
</dbReference>
<feature type="non-terminal residue" evidence="9">
    <location>
        <position position="1"/>
    </location>
</feature>
<dbReference type="AlphaFoldDB" id="A0A382H029"/>
<organism evidence="9">
    <name type="scientific">marine metagenome</name>
    <dbReference type="NCBI Taxonomy" id="408172"/>
    <lineage>
        <taxon>unclassified sequences</taxon>
        <taxon>metagenomes</taxon>
        <taxon>ecological metagenomes</taxon>
    </lineage>
</organism>
<dbReference type="Gene3D" id="3.30.300.20">
    <property type="match status" value="2"/>
</dbReference>
<keyword evidence="2" id="KW-0963">Cytoplasm</keyword>
<evidence type="ECO:0000256" key="2">
    <source>
        <dbReference type="ARBA" id="ARBA00022490"/>
    </source>
</evidence>
<evidence type="ECO:0000256" key="5">
    <source>
        <dbReference type="ARBA" id="ARBA00023015"/>
    </source>
</evidence>
<dbReference type="PANTHER" id="PTHR22648:SF0">
    <property type="entry name" value="TRANSCRIPTION TERMINATION_ANTITERMINATION PROTEIN NUSA"/>
    <property type="match status" value="1"/>
</dbReference>
<reference evidence="9" key="1">
    <citation type="submission" date="2018-05" db="EMBL/GenBank/DDBJ databases">
        <authorList>
            <person name="Lanie J.A."/>
            <person name="Ng W.-L."/>
            <person name="Kazmierczak K.M."/>
            <person name="Andrzejewski T.M."/>
            <person name="Davidsen T.M."/>
            <person name="Wayne K.J."/>
            <person name="Tettelin H."/>
            <person name="Glass J.I."/>
            <person name="Rusch D."/>
            <person name="Podicherti R."/>
            <person name="Tsui H.-C.T."/>
            <person name="Winkler M.E."/>
        </authorList>
    </citation>
    <scope>NUCLEOTIDE SEQUENCE</scope>
</reference>
<dbReference type="Gene3D" id="1.10.150.20">
    <property type="entry name" value="5' to 3' exonuclease, C-terminal subdomain"/>
    <property type="match status" value="1"/>
</dbReference>
<evidence type="ECO:0000256" key="3">
    <source>
        <dbReference type="ARBA" id="ARBA00022814"/>
    </source>
</evidence>
<keyword evidence="5" id="KW-0805">Transcription regulation</keyword>
<dbReference type="PANTHER" id="PTHR22648">
    <property type="entry name" value="TRANSCRIPTION TERMINATION FACTOR NUSA"/>
    <property type="match status" value="1"/>
</dbReference>
<dbReference type="SUPFAM" id="SSF47789">
    <property type="entry name" value="C-terminal domain of RNA polymerase alpha subunit"/>
    <property type="match status" value="1"/>
</dbReference>
<dbReference type="GO" id="GO:0003723">
    <property type="term" value="F:RNA binding"/>
    <property type="evidence" value="ECO:0007669"/>
    <property type="project" value="UniProtKB-KW"/>
</dbReference>
<dbReference type="InterPro" id="IPR012340">
    <property type="entry name" value="NA-bd_OB-fold"/>
</dbReference>
<feature type="domain" description="NusA-like second KH" evidence="8">
    <location>
        <begin position="135"/>
        <end position="199"/>
    </location>
</feature>
<dbReference type="InterPro" id="IPR009019">
    <property type="entry name" value="KH_sf_prok-type"/>
</dbReference>
<evidence type="ECO:0000259" key="8">
    <source>
        <dbReference type="Pfam" id="PF26594"/>
    </source>
</evidence>
<dbReference type="FunFam" id="3.30.300.20:FF:000002">
    <property type="entry name" value="Transcription termination/antitermination protein NusA"/>
    <property type="match status" value="1"/>
</dbReference>
<dbReference type="InterPro" id="IPR058582">
    <property type="entry name" value="KH_NusA_2nd"/>
</dbReference>
<dbReference type="GO" id="GO:0005829">
    <property type="term" value="C:cytosol"/>
    <property type="evidence" value="ECO:0007669"/>
    <property type="project" value="TreeGrafter"/>
</dbReference>
<evidence type="ECO:0000256" key="6">
    <source>
        <dbReference type="ARBA" id="ARBA00023163"/>
    </source>
</evidence>
<sequence>NRDSIHIHIEQSELRMPRTETIPNERYRRGQTLRALVKSVEMRASGPDIIVSRSDNQFLAKLFEMEVPEIEDGIIEIMTIVRAPGQRAKIIVRSHDRRIDAVGACVGMRGSRIQAVVRELNGEKIDVINKSDQPEVLISRALSPAKPLNLYIDDDAKHCVAVFDDEEMDSGVGRNYQNINLAAEVTGYKIEAVKQSEYEGTPVNKDQEVFLDQIDTLTKRMVSLLSEAEVNTVADYNAATDEDLLAVKGVGAKMLETVSERITVYLASISQLAEKETNDEAVEMANEAEEISAKAIEGETGKVELEEVST</sequence>
<dbReference type="InterPro" id="IPR015946">
    <property type="entry name" value="KH_dom-like_a/b"/>
</dbReference>
<evidence type="ECO:0000259" key="7">
    <source>
        <dbReference type="Pfam" id="PF13184"/>
    </source>
</evidence>
<feature type="domain" description="Transcription factor NusA first KH" evidence="7">
    <location>
        <begin position="53"/>
        <end position="129"/>
    </location>
</feature>
<keyword evidence="6" id="KW-0804">Transcription</keyword>
<evidence type="ECO:0000256" key="1">
    <source>
        <dbReference type="ARBA" id="ARBA00022472"/>
    </source>
</evidence>
<dbReference type="InterPro" id="IPR030842">
    <property type="entry name" value="TF_NusA_bacterial"/>
</dbReference>
<evidence type="ECO:0000313" key="9">
    <source>
        <dbReference type="EMBL" id="SVB79801.1"/>
    </source>
</evidence>
<dbReference type="GO" id="GO:0006353">
    <property type="term" value="P:DNA-templated transcription termination"/>
    <property type="evidence" value="ECO:0007669"/>
    <property type="project" value="UniProtKB-KW"/>
</dbReference>
<dbReference type="CDD" id="cd02134">
    <property type="entry name" value="KH-II_NusA_rpt1"/>
    <property type="match status" value="1"/>
</dbReference>
<dbReference type="SUPFAM" id="SSF54814">
    <property type="entry name" value="Prokaryotic type KH domain (KH-domain type II)"/>
    <property type="match status" value="2"/>
</dbReference>
<accession>A0A382H029</accession>
<dbReference type="Gene3D" id="2.40.50.140">
    <property type="entry name" value="Nucleic acid-binding proteins"/>
    <property type="match status" value="1"/>
</dbReference>
<dbReference type="InterPro" id="IPR025249">
    <property type="entry name" value="TF_NusA_KH_1st"/>
</dbReference>
<dbReference type="Pfam" id="PF13184">
    <property type="entry name" value="KH_NusA_1st"/>
    <property type="match status" value="1"/>
</dbReference>
<protein>
    <submittedName>
        <fullName evidence="9">Uncharacterized protein</fullName>
    </submittedName>
</protein>
<dbReference type="SUPFAM" id="SSF50249">
    <property type="entry name" value="Nucleic acid-binding proteins"/>
    <property type="match status" value="1"/>
</dbReference>